<dbReference type="GeneID" id="19241911"/>
<dbReference type="AlphaFoldDB" id="U1FXZ0"/>
<organism evidence="5 6">
    <name type="scientific">Endocarpon pusillum (strain Z07020 / HMAS-L-300199)</name>
    <name type="common">Lichen-forming fungus</name>
    <dbReference type="NCBI Taxonomy" id="1263415"/>
    <lineage>
        <taxon>Eukaryota</taxon>
        <taxon>Fungi</taxon>
        <taxon>Dikarya</taxon>
        <taxon>Ascomycota</taxon>
        <taxon>Pezizomycotina</taxon>
        <taxon>Eurotiomycetes</taxon>
        <taxon>Chaetothyriomycetidae</taxon>
        <taxon>Verrucariales</taxon>
        <taxon>Verrucariaceae</taxon>
        <taxon>Endocarpon</taxon>
    </lineage>
</organism>
<dbReference type="PANTHER" id="PTHR46720:SF3">
    <property type="entry name" value="FAD-BINDING DOMAIN-CONTAINING PROTEIN-RELATED"/>
    <property type="match status" value="1"/>
</dbReference>
<dbReference type="Gene3D" id="3.50.50.60">
    <property type="entry name" value="FAD/NAD(P)-binding domain"/>
    <property type="match status" value="2"/>
</dbReference>
<dbReference type="GO" id="GO:0044550">
    <property type="term" value="P:secondary metabolite biosynthetic process"/>
    <property type="evidence" value="ECO:0007669"/>
    <property type="project" value="TreeGrafter"/>
</dbReference>
<sequence length="217" mass="23984">MSLIDPRVKEGFDRGSTTNASDEKRGCRFDFRYGMDSKNRGAGQWFHSVHAAGTGQNSVHRAHFLDELVKLIPKENVSFGEKVDEVEQTEDEVKITFQDGSIATASAIVGSMERAVSLLGHELAQNSQMYCGYGGHVLTFPIEKGKTMNVVASQSKPDGKWEDERWVLPMENGAMEADFEHWGGSVKNILSLMRSQTCGHFLTISRLGHTARVGSAF</sequence>
<protein>
    <submittedName>
        <fullName evidence="5">Uncharacterized protein</fullName>
    </submittedName>
</protein>
<dbReference type="SUPFAM" id="SSF54373">
    <property type="entry name" value="FAD-linked reductases, C-terminal domain"/>
    <property type="match status" value="1"/>
</dbReference>
<dbReference type="eggNOG" id="KOG2614">
    <property type="taxonomic scope" value="Eukaryota"/>
</dbReference>
<accession>U1FXZ0</accession>
<evidence type="ECO:0000256" key="1">
    <source>
        <dbReference type="ARBA" id="ARBA00022630"/>
    </source>
</evidence>
<evidence type="ECO:0000256" key="4">
    <source>
        <dbReference type="SAM" id="MobiDB-lite"/>
    </source>
</evidence>
<keyword evidence="1" id="KW-0285">Flavoprotein</keyword>
<evidence type="ECO:0000313" key="6">
    <source>
        <dbReference type="Proteomes" id="UP000019373"/>
    </source>
</evidence>
<evidence type="ECO:0000313" key="5">
    <source>
        <dbReference type="EMBL" id="ERF69767.1"/>
    </source>
</evidence>
<keyword evidence="2" id="KW-0274">FAD</keyword>
<dbReference type="InterPro" id="IPR036188">
    <property type="entry name" value="FAD/NAD-bd_sf"/>
</dbReference>
<dbReference type="PANTHER" id="PTHR46720">
    <property type="entry name" value="HYDROXYLASE, PUTATIVE (AFU_ORTHOLOGUE AFUA_3G01460)-RELATED"/>
    <property type="match status" value="1"/>
</dbReference>
<evidence type="ECO:0000256" key="3">
    <source>
        <dbReference type="ARBA" id="ARBA00023002"/>
    </source>
</evidence>
<dbReference type="GO" id="GO:0016491">
    <property type="term" value="F:oxidoreductase activity"/>
    <property type="evidence" value="ECO:0007669"/>
    <property type="project" value="UniProtKB-KW"/>
</dbReference>
<feature type="compositionally biased region" description="Basic and acidic residues" evidence="4">
    <location>
        <begin position="1"/>
        <end position="13"/>
    </location>
</feature>
<dbReference type="OrthoDB" id="5428495at2759"/>
<gene>
    <name evidence="5" type="ORF">EPUS_07023</name>
</gene>
<evidence type="ECO:0000256" key="2">
    <source>
        <dbReference type="ARBA" id="ARBA00022827"/>
    </source>
</evidence>
<dbReference type="RefSeq" id="XP_007804547.1">
    <property type="nucleotide sequence ID" value="XM_007806356.1"/>
</dbReference>
<dbReference type="Proteomes" id="UP000019373">
    <property type="component" value="Unassembled WGS sequence"/>
</dbReference>
<keyword evidence="6" id="KW-1185">Reference proteome</keyword>
<dbReference type="HOGENOM" id="CLU_009665_6_2_1"/>
<keyword evidence="3" id="KW-0560">Oxidoreductase</keyword>
<dbReference type="InterPro" id="IPR051104">
    <property type="entry name" value="FAD_monoxygenase"/>
</dbReference>
<feature type="region of interest" description="Disordered" evidence="4">
    <location>
        <begin position="1"/>
        <end position="21"/>
    </location>
</feature>
<reference evidence="6" key="1">
    <citation type="journal article" date="2014" name="BMC Genomics">
        <title>Genome characteristics reveal the impact of lichenization on lichen-forming fungus Endocarpon pusillum Hedwig (Verrucariales, Ascomycota).</title>
        <authorList>
            <person name="Wang Y.-Y."/>
            <person name="Liu B."/>
            <person name="Zhang X.-Y."/>
            <person name="Zhou Q.-M."/>
            <person name="Zhang T."/>
            <person name="Li H."/>
            <person name="Yu Y.-F."/>
            <person name="Zhang X.-L."/>
            <person name="Hao X.-Y."/>
            <person name="Wang M."/>
            <person name="Wang L."/>
            <person name="Wei J.-C."/>
        </authorList>
    </citation>
    <scope>NUCLEOTIDE SEQUENCE [LARGE SCALE GENOMIC DNA]</scope>
    <source>
        <strain evidence="6">Z07020 / HMAS-L-300199</strain>
    </source>
</reference>
<dbReference type="SUPFAM" id="SSF51905">
    <property type="entry name" value="FAD/NAD(P)-binding domain"/>
    <property type="match status" value="1"/>
</dbReference>
<name>U1FXZ0_ENDPU</name>
<proteinExistence type="predicted"/>
<dbReference type="EMBL" id="KE721392">
    <property type="protein sequence ID" value="ERF69767.1"/>
    <property type="molecule type" value="Genomic_DNA"/>
</dbReference>